<dbReference type="InterPro" id="IPR001270">
    <property type="entry name" value="ClpA/B"/>
</dbReference>
<dbReference type="PRINTS" id="PR00300">
    <property type="entry name" value="CLPPROTEASEA"/>
</dbReference>
<dbReference type="SUPFAM" id="SSF52540">
    <property type="entry name" value="P-loop containing nucleoside triphosphate hydrolases"/>
    <property type="match status" value="1"/>
</dbReference>
<dbReference type="OrthoDB" id="9808317at2"/>
<dbReference type="SMART" id="SM00382">
    <property type="entry name" value="AAA"/>
    <property type="match status" value="1"/>
</dbReference>
<comment type="similarity">
    <text evidence="1">Belongs to the CbbQ/NirQ/NorQ/GpvN family.</text>
</comment>
<dbReference type="InterPro" id="IPR050764">
    <property type="entry name" value="CbbQ/NirQ/NorQ/GpvN"/>
</dbReference>
<protein>
    <submittedName>
        <fullName evidence="3">MoxR family ATPase</fullName>
    </submittedName>
</protein>
<evidence type="ECO:0000259" key="2">
    <source>
        <dbReference type="SMART" id="SM00382"/>
    </source>
</evidence>
<proteinExistence type="inferred from homology"/>
<comment type="caution">
    <text evidence="3">The sequence shown here is derived from an EMBL/GenBank/DDBJ whole genome shotgun (WGS) entry which is preliminary data.</text>
</comment>
<reference evidence="3" key="1">
    <citation type="submission" date="2018-12" db="EMBL/GenBank/DDBJ databases">
        <authorList>
            <person name="Sun L."/>
            <person name="Chen Z."/>
        </authorList>
    </citation>
    <scope>NUCLEOTIDE SEQUENCE [LARGE SCALE GENOMIC DNA]</scope>
    <source>
        <strain evidence="3">3-2-2</strain>
    </source>
</reference>
<dbReference type="Gene3D" id="3.40.50.300">
    <property type="entry name" value="P-loop containing nucleotide triphosphate hydrolases"/>
    <property type="match status" value="1"/>
</dbReference>
<evidence type="ECO:0000313" key="3">
    <source>
        <dbReference type="EMBL" id="RST73149.1"/>
    </source>
</evidence>
<dbReference type="InterPro" id="IPR003593">
    <property type="entry name" value="AAA+_ATPase"/>
</dbReference>
<dbReference type="GO" id="GO:0016887">
    <property type="term" value="F:ATP hydrolysis activity"/>
    <property type="evidence" value="ECO:0007669"/>
    <property type="project" value="InterPro"/>
</dbReference>
<dbReference type="InterPro" id="IPR027417">
    <property type="entry name" value="P-loop_NTPase"/>
</dbReference>
<gene>
    <name evidence="3" type="ORF">D4T97_014720</name>
</gene>
<dbReference type="GO" id="GO:0005524">
    <property type="term" value="F:ATP binding"/>
    <property type="evidence" value="ECO:0007669"/>
    <property type="project" value="InterPro"/>
</dbReference>
<evidence type="ECO:0000313" key="4">
    <source>
        <dbReference type="Proteomes" id="UP000287156"/>
    </source>
</evidence>
<dbReference type="EMBL" id="QYTV02000006">
    <property type="protein sequence ID" value="RST73149.1"/>
    <property type="molecule type" value="Genomic_DNA"/>
</dbReference>
<sequence length="288" mass="31948">MELPEEIQNMIEKRKRAFSYYTEELVGEQGFIADDKTILLDAVIALSLGKNILLKGPTGSGKTRMAETLSNLFGQPMHSVNCSVDTDTEALLGFKTITQQEGASSIEFIPGPVIQAMEKGHLLYIDEINMAKPETLPILNSILDYRRMLTNPLTADVVRAKETFGVIAAINEGYIGTVPLNEALKNRFVVIEIPYVQGDKLREVITQESKLENESMIDRFVQLSSDLLVQVKSGIIPEEAASIRALIDTCDLAVYMDPIRAVRRGISDKLEEEREKAAVLNIASTLFN</sequence>
<dbReference type="PANTHER" id="PTHR42759">
    <property type="entry name" value="MOXR FAMILY PROTEIN"/>
    <property type="match status" value="1"/>
</dbReference>
<dbReference type="CDD" id="cd00009">
    <property type="entry name" value="AAA"/>
    <property type="match status" value="1"/>
</dbReference>
<evidence type="ECO:0000256" key="1">
    <source>
        <dbReference type="ARBA" id="ARBA00009417"/>
    </source>
</evidence>
<dbReference type="AlphaFoldDB" id="A0A429XXC9"/>
<name>A0A429XXC9_9BACI</name>
<dbReference type="PANTHER" id="PTHR42759:SF1">
    <property type="entry name" value="MAGNESIUM-CHELATASE SUBUNIT CHLD"/>
    <property type="match status" value="1"/>
</dbReference>
<keyword evidence="4" id="KW-1185">Reference proteome</keyword>
<dbReference type="Pfam" id="PF07728">
    <property type="entry name" value="AAA_5"/>
    <property type="match status" value="1"/>
</dbReference>
<accession>A0A429XXC9</accession>
<dbReference type="RefSeq" id="WP_126051526.1">
    <property type="nucleotide sequence ID" value="NZ_QYTV02000006.1"/>
</dbReference>
<organism evidence="3 4">
    <name type="scientific">Siminovitchia acidinfaciens</name>
    <dbReference type="NCBI Taxonomy" id="2321395"/>
    <lineage>
        <taxon>Bacteria</taxon>
        <taxon>Bacillati</taxon>
        <taxon>Bacillota</taxon>
        <taxon>Bacilli</taxon>
        <taxon>Bacillales</taxon>
        <taxon>Bacillaceae</taxon>
        <taxon>Siminovitchia</taxon>
    </lineage>
</organism>
<dbReference type="InterPro" id="IPR011704">
    <property type="entry name" value="ATPase_dyneun-rel_AAA"/>
</dbReference>
<dbReference type="Proteomes" id="UP000287156">
    <property type="component" value="Unassembled WGS sequence"/>
</dbReference>
<feature type="domain" description="AAA+ ATPase" evidence="2">
    <location>
        <begin position="48"/>
        <end position="194"/>
    </location>
</feature>